<dbReference type="GO" id="GO:0016592">
    <property type="term" value="C:mediator complex"/>
    <property type="evidence" value="ECO:0007669"/>
    <property type="project" value="TreeGrafter"/>
</dbReference>
<evidence type="ECO:0000259" key="2">
    <source>
        <dbReference type="PROSITE" id="PS51141"/>
    </source>
</evidence>
<feature type="compositionally biased region" description="Low complexity" evidence="1">
    <location>
        <begin position="154"/>
        <end position="171"/>
    </location>
</feature>
<feature type="compositionally biased region" description="Low complexity" evidence="1">
    <location>
        <begin position="111"/>
        <end position="126"/>
    </location>
</feature>
<dbReference type="InterPro" id="IPR004333">
    <property type="entry name" value="SBP_dom"/>
</dbReference>
<dbReference type="PROSITE" id="PS51141">
    <property type="entry name" value="ZF_SBP"/>
    <property type="match status" value="1"/>
</dbReference>
<evidence type="ECO:0000313" key="4">
    <source>
        <dbReference type="Proteomes" id="UP001055712"/>
    </source>
</evidence>
<dbReference type="SUPFAM" id="SSF103612">
    <property type="entry name" value="SBT domain"/>
    <property type="match status" value="1"/>
</dbReference>
<name>A0A9D4YXZ7_CHLVU</name>
<keyword evidence="4" id="KW-1185">Reference proteome</keyword>
<dbReference type="OrthoDB" id="515128at2759"/>
<dbReference type="GO" id="GO:0003713">
    <property type="term" value="F:transcription coactivator activity"/>
    <property type="evidence" value="ECO:0007669"/>
    <property type="project" value="TreeGrafter"/>
</dbReference>
<accession>A0A9D4YXZ7</accession>
<feature type="compositionally biased region" description="Low complexity" evidence="1">
    <location>
        <begin position="1171"/>
        <end position="1191"/>
    </location>
</feature>
<feature type="compositionally biased region" description="Acidic residues" evidence="1">
    <location>
        <begin position="175"/>
        <end position="190"/>
    </location>
</feature>
<dbReference type="PANTHER" id="PTHR46007:SF8">
    <property type="entry name" value="C2H2-TYPE DOMAIN-CONTAINING PROTEIN"/>
    <property type="match status" value="1"/>
</dbReference>
<dbReference type="PANTHER" id="PTHR46007">
    <property type="entry name" value="MEDIATOR OF RNA POLYMERASE II TRANSCRIPTION SUBUNIT 12"/>
    <property type="match status" value="1"/>
</dbReference>
<dbReference type="GO" id="GO:0045944">
    <property type="term" value="P:positive regulation of transcription by RNA polymerase II"/>
    <property type="evidence" value="ECO:0007669"/>
    <property type="project" value="TreeGrafter"/>
</dbReference>
<dbReference type="Pfam" id="PF03110">
    <property type="entry name" value="SBP"/>
    <property type="match status" value="1"/>
</dbReference>
<gene>
    <name evidence="3" type="ORF">D9Q98_004314</name>
</gene>
<feature type="region of interest" description="Disordered" evidence="1">
    <location>
        <begin position="298"/>
        <end position="329"/>
    </location>
</feature>
<evidence type="ECO:0000256" key="1">
    <source>
        <dbReference type="SAM" id="MobiDB-lite"/>
    </source>
</evidence>
<sequence length="1333" mass="135166">MERPPDRAESWRASDYAWDANALIASPKEAFGDELACQVEGCVNDMTSLRPFYQRLRICEEHAKAHSLTDASGISLRFCQQCSRLQPLNCFEGSRRSCASSLTKRKQRRNAGSPRRALAAAASRVGPAPPTQQAAAVEGEGGASRKRSSRLRPTHQLLQTRRQQQAAAQRQVGMEEAEEEAGEEEEEDGRDGEAKEEGSEEEEGEGRGGEQRVHKHGGRWLSQAGHTVTSGCTPALAVAAPLAASASPAAQLPGVVGSTTVVLSGGTTAVQQYPQYPMQHSDLLGLFSSRGDGLLMQRQAGAGSASSSTLRASSLPSSTTAFPHHHHLTASPSLQPISALASTTNGCGLLQQQRLAAGGGSGSGWPQQLPAGWVSGMQQQAPEQQQQQEQQQQRLPAQVLSSHELDALLSMEPESLADALLGGNVLEAARSLPVCAPTALHSTNLPTIGGGGSFGGGFGPTAPPRAIASAPAAGVGPLLSQLGSSGFAGSGGGGGGVVRRHAPPAAREFFGRSSWWEGQHGTHQRAAQQQQRTALQQVQQQPAGGALAASLPPPQPFAWRVAAATHPFSLVAAAPSKPAAPSLPGSELPHAAASVAAGTVDAAIGGGTASPSQPPLAGLLHPLNPAASGGSSGGGTVTAGGDDGWLDFPPPGFAPDLDLDMAAGLSAGLSAELAAGLLEGEGEGEGGLEGEGEELALWLTGEACSDNLAVTAAAATAAAADAAAPALVQAPVQALHGGSAGPAAAARSEQGCVAAAHPLQQSAQQHQGGQQQPGAVDEQELVTFTVKVFGSRPEDLPPDLRTQLHSALSLAPTVVNASLRTGCVCLTASLLLSSAEAAALGGNTSGGGSSGGGNVGLAAAVAGAIAAAQAKAGRPSKVLCQAGSQLCVADGATGAQASLSCLPSTSTSTGTAASLPPCSRLRLASPSAVLAPGESGTSSDATCSTVLLQAVLVGPRLASGNRATLHCRSRGRHLPLSVLRVRGAAQAAWPAACGSCPPSLQQQHPAVCGSGPPSLHQQQQQQQQKQQQATANPVLLHQHAALQQQQQQQCTPAEALLAGLELAEGEEAVLVQVVLPAPGWGLLEFEVAEGALLLPAVPLLVLPASQAAAAAELAGLPAAEAAGGWPPASFLQQLGFVLQATERYGRAVRPLCIGSSALQQSGVISPPLTPPAQAHTHSAAASPHPSAAAPHHTLEPEAAARVRQLAAALATRCARQLGWAATARLLLPATALGSPQPPTLDSASMLAEEVASAAAPPAPSTHIDSDFWRQLPAVAVAVEAAVPTSVPLHTATRPPSRHRHITAVARRSCGSLAWAVQQYRCLTDRTAQAVAAA</sequence>
<comment type="caution">
    <text evidence="3">The sequence shown here is derived from an EMBL/GenBank/DDBJ whole genome shotgun (WGS) entry which is preliminary data.</text>
</comment>
<organism evidence="3 4">
    <name type="scientific">Chlorella vulgaris</name>
    <name type="common">Green alga</name>
    <dbReference type="NCBI Taxonomy" id="3077"/>
    <lineage>
        <taxon>Eukaryota</taxon>
        <taxon>Viridiplantae</taxon>
        <taxon>Chlorophyta</taxon>
        <taxon>core chlorophytes</taxon>
        <taxon>Trebouxiophyceae</taxon>
        <taxon>Chlorellales</taxon>
        <taxon>Chlorellaceae</taxon>
        <taxon>Chlorella clade</taxon>
        <taxon>Chlorella</taxon>
    </lineage>
</organism>
<feature type="compositionally biased region" description="Low complexity" evidence="1">
    <location>
        <begin position="298"/>
        <end position="321"/>
    </location>
</feature>
<dbReference type="Gene3D" id="4.10.1100.10">
    <property type="entry name" value="Transcription factor, SBP-box domain"/>
    <property type="match status" value="1"/>
</dbReference>
<protein>
    <recommendedName>
        <fullName evidence="2">SBP-type domain-containing protein</fullName>
    </recommendedName>
</protein>
<feature type="region of interest" description="Disordered" evidence="1">
    <location>
        <begin position="1004"/>
        <end position="1030"/>
    </location>
</feature>
<dbReference type="GO" id="GO:0003677">
    <property type="term" value="F:DNA binding"/>
    <property type="evidence" value="ECO:0007669"/>
    <property type="project" value="InterPro"/>
</dbReference>
<feature type="compositionally biased region" description="Low complexity" evidence="1">
    <location>
        <begin position="1017"/>
        <end position="1028"/>
    </location>
</feature>
<proteinExistence type="predicted"/>
<feature type="region of interest" description="Disordered" evidence="1">
    <location>
        <begin position="1164"/>
        <end position="1192"/>
    </location>
</feature>
<feature type="compositionally biased region" description="Basic residues" evidence="1">
    <location>
        <begin position="144"/>
        <end position="153"/>
    </location>
</feature>
<feature type="region of interest" description="Disordered" evidence="1">
    <location>
        <begin position="101"/>
        <end position="217"/>
    </location>
</feature>
<evidence type="ECO:0000313" key="3">
    <source>
        <dbReference type="EMBL" id="KAI3432774.1"/>
    </source>
</evidence>
<feature type="domain" description="SBP-type" evidence="2">
    <location>
        <begin position="34"/>
        <end position="112"/>
    </location>
</feature>
<dbReference type="InterPro" id="IPR036893">
    <property type="entry name" value="SBP_sf"/>
</dbReference>
<dbReference type="Proteomes" id="UP001055712">
    <property type="component" value="Unassembled WGS sequence"/>
</dbReference>
<dbReference type="EMBL" id="SIDB01000005">
    <property type="protein sequence ID" value="KAI3432774.1"/>
    <property type="molecule type" value="Genomic_DNA"/>
</dbReference>
<reference evidence="3" key="1">
    <citation type="journal article" date="2019" name="Plant J.">
        <title>Chlorella vulgaris genome assembly and annotation reveals the molecular basis for metabolic acclimation to high light conditions.</title>
        <authorList>
            <person name="Cecchin M."/>
            <person name="Marcolungo L."/>
            <person name="Rossato M."/>
            <person name="Girolomoni L."/>
            <person name="Cosentino E."/>
            <person name="Cuine S."/>
            <person name="Li-Beisson Y."/>
            <person name="Delledonne M."/>
            <person name="Ballottari M."/>
        </authorList>
    </citation>
    <scope>NUCLEOTIDE SEQUENCE</scope>
    <source>
        <strain evidence="3">211/11P</strain>
    </source>
</reference>
<reference evidence="3" key="2">
    <citation type="submission" date="2020-11" db="EMBL/GenBank/DDBJ databases">
        <authorList>
            <person name="Cecchin M."/>
            <person name="Marcolungo L."/>
            <person name="Rossato M."/>
            <person name="Girolomoni L."/>
            <person name="Cosentino E."/>
            <person name="Cuine S."/>
            <person name="Li-Beisson Y."/>
            <person name="Delledonne M."/>
            <person name="Ballottari M."/>
        </authorList>
    </citation>
    <scope>NUCLEOTIDE SEQUENCE</scope>
    <source>
        <strain evidence="3">211/11P</strain>
        <tissue evidence="3">Whole cell</tissue>
    </source>
</reference>
<dbReference type="InterPro" id="IPR051647">
    <property type="entry name" value="Mediator_comp_sub12"/>
</dbReference>